<dbReference type="Proteomes" id="UP001432166">
    <property type="component" value="Chromosome"/>
</dbReference>
<dbReference type="InterPro" id="IPR050109">
    <property type="entry name" value="HTH-type_TetR-like_transc_reg"/>
</dbReference>
<evidence type="ECO:0000313" key="6">
    <source>
        <dbReference type="EMBL" id="WTP54625.1"/>
    </source>
</evidence>
<dbReference type="PANTHER" id="PTHR30055:SF234">
    <property type="entry name" value="HTH-TYPE TRANSCRIPTIONAL REGULATOR BETI"/>
    <property type="match status" value="1"/>
</dbReference>
<evidence type="ECO:0000256" key="4">
    <source>
        <dbReference type="PROSITE-ProRule" id="PRU00335"/>
    </source>
</evidence>
<proteinExistence type="predicted"/>
<evidence type="ECO:0000256" key="1">
    <source>
        <dbReference type="ARBA" id="ARBA00023015"/>
    </source>
</evidence>
<accession>A0ABZ1JUB4</accession>
<evidence type="ECO:0000256" key="2">
    <source>
        <dbReference type="ARBA" id="ARBA00023125"/>
    </source>
</evidence>
<name>A0ABZ1JUB4_9ACTN</name>
<dbReference type="PRINTS" id="PR00455">
    <property type="entry name" value="HTHTETR"/>
</dbReference>
<dbReference type="InterPro" id="IPR023772">
    <property type="entry name" value="DNA-bd_HTH_TetR-type_CS"/>
</dbReference>
<dbReference type="PANTHER" id="PTHR30055">
    <property type="entry name" value="HTH-TYPE TRANSCRIPTIONAL REGULATOR RUTR"/>
    <property type="match status" value="1"/>
</dbReference>
<feature type="domain" description="HTH tetR-type" evidence="5">
    <location>
        <begin position="10"/>
        <end position="70"/>
    </location>
</feature>
<dbReference type="PROSITE" id="PS50977">
    <property type="entry name" value="HTH_TETR_2"/>
    <property type="match status" value="1"/>
</dbReference>
<protein>
    <submittedName>
        <fullName evidence="6">TetR/AcrR family transcriptional regulator</fullName>
    </submittedName>
</protein>
<evidence type="ECO:0000313" key="7">
    <source>
        <dbReference type="Proteomes" id="UP001432166"/>
    </source>
</evidence>
<keyword evidence="7" id="KW-1185">Reference proteome</keyword>
<gene>
    <name evidence="6" type="ORF">OG288_43815</name>
</gene>
<dbReference type="Gene3D" id="1.10.357.10">
    <property type="entry name" value="Tetracycline Repressor, domain 2"/>
    <property type="match status" value="1"/>
</dbReference>
<feature type="DNA-binding region" description="H-T-H motif" evidence="4">
    <location>
        <begin position="33"/>
        <end position="52"/>
    </location>
</feature>
<reference evidence="6" key="1">
    <citation type="submission" date="2022-10" db="EMBL/GenBank/DDBJ databases">
        <title>The complete genomes of actinobacterial strains from the NBC collection.</title>
        <authorList>
            <person name="Joergensen T.S."/>
            <person name="Alvarez Arevalo M."/>
            <person name="Sterndorff E.B."/>
            <person name="Faurdal D."/>
            <person name="Vuksanovic O."/>
            <person name="Mourched A.-S."/>
            <person name="Charusanti P."/>
            <person name="Shaw S."/>
            <person name="Blin K."/>
            <person name="Weber T."/>
        </authorList>
    </citation>
    <scope>NUCLEOTIDE SEQUENCE</scope>
    <source>
        <strain evidence="6">NBC_00189</strain>
    </source>
</reference>
<dbReference type="SUPFAM" id="SSF48498">
    <property type="entry name" value="Tetracyclin repressor-like, C-terminal domain"/>
    <property type="match status" value="1"/>
</dbReference>
<dbReference type="SUPFAM" id="SSF46689">
    <property type="entry name" value="Homeodomain-like"/>
    <property type="match status" value="1"/>
</dbReference>
<organism evidence="6 7">
    <name type="scientific">Streptomyces tauricus</name>
    <dbReference type="NCBI Taxonomy" id="68274"/>
    <lineage>
        <taxon>Bacteria</taxon>
        <taxon>Bacillati</taxon>
        <taxon>Actinomycetota</taxon>
        <taxon>Actinomycetes</taxon>
        <taxon>Kitasatosporales</taxon>
        <taxon>Streptomycetaceae</taxon>
        <taxon>Streptomyces</taxon>
        <taxon>Streptomyces aurantiacus group</taxon>
    </lineage>
</organism>
<evidence type="ECO:0000256" key="3">
    <source>
        <dbReference type="ARBA" id="ARBA00023163"/>
    </source>
</evidence>
<sequence length="182" mass="19621">MAKLSEQQVRDRRQAIIDAATALFAQQGFSDTSMADIVDASGVATGTVYRYFDNKDAVVMAVSESALGVRFDAESSNLVPLDEAIEALMAAATDQRRGQISSQVWAKATSSARLQSMIAERHVRVRGWLARSIEQTSGDPGPAAQRRAEVILCALSGLQIRVASGVEVDTEAFREELLAFAD</sequence>
<dbReference type="InterPro" id="IPR001647">
    <property type="entry name" value="HTH_TetR"/>
</dbReference>
<dbReference type="RefSeq" id="WP_328939903.1">
    <property type="nucleotide sequence ID" value="NZ_CP108133.1"/>
</dbReference>
<dbReference type="Pfam" id="PF00440">
    <property type="entry name" value="TetR_N"/>
    <property type="match status" value="1"/>
</dbReference>
<keyword evidence="2 4" id="KW-0238">DNA-binding</keyword>
<keyword evidence="3" id="KW-0804">Transcription</keyword>
<evidence type="ECO:0000259" key="5">
    <source>
        <dbReference type="PROSITE" id="PS50977"/>
    </source>
</evidence>
<dbReference type="InterPro" id="IPR036271">
    <property type="entry name" value="Tet_transcr_reg_TetR-rel_C_sf"/>
</dbReference>
<keyword evidence="1" id="KW-0805">Transcription regulation</keyword>
<dbReference type="EMBL" id="CP108133">
    <property type="protein sequence ID" value="WTP54625.1"/>
    <property type="molecule type" value="Genomic_DNA"/>
</dbReference>
<dbReference type="PROSITE" id="PS01081">
    <property type="entry name" value="HTH_TETR_1"/>
    <property type="match status" value="1"/>
</dbReference>
<dbReference type="InterPro" id="IPR009057">
    <property type="entry name" value="Homeodomain-like_sf"/>
</dbReference>